<comment type="caution">
    <text evidence="6">The sequence shown here is derived from an EMBL/GenBank/DDBJ whole genome shotgun (WGS) entry which is preliminary data.</text>
</comment>
<evidence type="ECO:0000256" key="4">
    <source>
        <dbReference type="ARBA" id="ARBA00022840"/>
    </source>
</evidence>
<dbReference type="FunFam" id="3.40.1190.20:FF:000003">
    <property type="entry name" value="Phosphomethylpyrimidine kinase ThiD"/>
    <property type="match status" value="1"/>
</dbReference>
<evidence type="ECO:0000256" key="1">
    <source>
        <dbReference type="ARBA" id="ARBA00022679"/>
    </source>
</evidence>
<dbReference type="InterPro" id="IPR029056">
    <property type="entry name" value="Ribokinase-like"/>
</dbReference>
<reference evidence="6" key="1">
    <citation type="journal article" date="2014" name="Front. Microbiol.">
        <title>High frequency of phylogenetically diverse reductive dehalogenase-homologous genes in deep subseafloor sedimentary metagenomes.</title>
        <authorList>
            <person name="Kawai M."/>
            <person name="Futagami T."/>
            <person name="Toyoda A."/>
            <person name="Takaki Y."/>
            <person name="Nishi S."/>
            <person name="Hori S."/>
            <person name="Arai W."/>
            <person name="Tsubouchi T."/>
            <person name="Morono Y."/>
            <person name="Uchiyama I."/>
            <person name="Ito T."/>
            <person name="Fujiyama A."/>
            <person name="Inagaki F."/>
            <person name="Takami H."/>
        </authorList>
    </citation>
    <scope>NUCLEOTIDE SEQUENCE</scope>
    <source>
        <strain evidence="6">Expedition CK06-06</strain>
    </source>
</reference>
<dbReference type="GO" id="GO:0008902">
    <property type="term" value="F:hydroxymethylpyrimidine kinase activity"/>
    <property type="evidence" value="ECO:0007669"/>
    <property type="project" value="TreeGrafter"/>
</dbReference>
<name>X1GBM4_9ZZZZ</name>
<feature type="domain" description="Pyridoxamine kinase/Phosphomethylpyrimidine kinase" evidence="5">
    <location>
        <begin position="11"/>
        <end position="227"/>
    </location>
</feature>
<dbReference type="InterPro" id="IPR004399">
    <property type="entry name" value="HMP/HMP-P_kinase_dom"/>
</dbReference>
<protein>
    <recommendedName>
        <fullName evidence="5">Pyridoxamine kinase/Phosphomethylpyrimidine kinase domain-containing protein</fullName>
    </recommendedName>
</protein>
<dbReference type="PANTHER" id="PTHR20858">
    <property type="entry name" value="PHOSPHOMETHYLPYRIMIDINE KINASE"/>
    <property type="match status" value="1"/>
</dbReference>
<proteinExistence type="predicted"/>
<keyword evidence="4" id="KW-0067">ATP-binding</keyword>
<dbReference type="GO" id="GO:0009228">
    <property type="term" value="P:thiamine biosynthetic process"/>
    <property type="evidence" value="ECO:0007669"/>
    <property type="project" value="InterPro"/>
</dbReference>
<gene>
    <name evidence="6" type="ORF">S03H2_36270</name>
</gene>
<dbReference type="CDD" id="cd01169">
    <property type="entry name" value="HMPP_kinase"/>
    <property type="match status" value="1"/>
</dbReference>
<evidence type="ECO:0000256" key="2">
    <source>
        <dbReference type="ARBA" id="ARBA00022741"/>
    </source>
</evidence>
<sequence length="230" mass="23647">MRKVIAIGGSDSSGGAGIQADIKTITLLGAYATSAITALTAQNTCGVEAIQPVPPEFVAKQIELILTDIGADAGKTGMLHSSSVIDAVASALQSFPVPNLVADPVMLSKSGHALLEHDAIEALVARIFPLATLVTPNAPEAGRILGREVKTLDDAEAAAREIVDRGLAPAVVVKGGHLKGEATDIFFDGSEMLRVQGERIQTTSTHGTGCTYASAIATFLAFGCSLKKPS</sequence>
<dbReference type="AlphaFoldDB" id="X1GBM4"/>
<dbReference type="NCBIfam" id="TIGR00097">
    <property type="entry name" value="HMP-P_kinase"/>
    <property type="match status" value="1"/>
</dbReference>
<accession>X1GBM4</accession>
<evidence type="ECO:0000259" key="5">
    <source>
        <dbReference type="Pfam" id="PF08543"/>
    </source>
</evidence>
<dbReference type="GO" id="GO:0005524">
    <property type="term" value="F:ATP binding"/>
    <property type="evidence" value="ECO:0007669"/>
    <property type="project" value="UniProtKB-KW"/>
</dbReference>
<dbReference type="Pfam" id="PF08543">
    <property type="entry name" value="Phos_pyr_kin"/>
    <property type="match status" value="1"/>
</dbReference>
<keyword evidence="3" id="KW-0418">Kinase</keyword>
<keyword evidence="2" id="KW-0547">Nucleotide-binding</keyword>
<evidence type="ECO:0000256" key="3">
    <source>
        <dbReference type="ARBA" id="ARBA00022777"/>
    </source>
</evidence>
<organism evidence="6">
    <name type="scientific">marine sediment metagenome</name>
    <dbReference type="NCBI Taxonomy" id="412755"/>
    <lineage>
        <taxon>unclassified sequences</taxon>
        <taxon>metagenomes</taxon>
        <taxon>ecological metagenomes</taxon>
    </lineage>
</organism>
<dbReference type="SUPFAM" id="SSF53613">
    <property type="entry name" value="Ribokinase-like"/>
    <property type="match status" value="1"/>
</dbReference>
<dbReference type="Gene3D" id="3.40.1190.20">
    <property type="match status" value="1"/>
</dbReference>
<evidence type="ECO:0000313" key="6">
    <source>
        <dbReference type="EMBL" id="GAH54612.1"/>
    </source>
</evidence>
<keyword evidence="1" id="KW-0808">Transferase</keyword>
<dbReference type="InterPro" id="IPR013749">
    <property type="entry name" value="PM/HMP-P_kinase-1"/>
</dbReference>
<dbReference type="PANTHER" id="PTHR20858:SF17">
    <property type="entry name" value="HYDROXYMETHYLPYRIMIDINE_PHOSPHOMETHYLPYRIMIDINE KINASE THI20-RELATED"/>
    <property type="match status" value="1"/>
</dbReference>
<dbReference type="GO" id="GO:0005829">
    <property type="term" value="C:cytosol"/>
    <property type="evidence" value="ECO:0007669"/>
    <property type="project" value="TreeGrafter"/>
</dbReference>
<dbReference type="GO" id="GO:0008972">
    <property type="term" value="F:phosphomethylpyrimidine kinase activity"/>
    <property type="evidence" value="ECO:0007669"/>
    <property type="project" value="InterPro"/>
</dbReference>
<dbReference type="EMBL" id="BARU01022248">
    <property type="protein sequence ID" value="GAH54612.1"/>
    <property type="molecule type" value="Genomic_DNA"/>
</dbReference>